<evidence type="ECO:0000313" key="2">
    <source>
        <dbReference type="Proteomes" id="UP000315295"/>
    </source>
</evidence>
<reference evidence="1 2" key="1">
    <citation type="journal article" date="2019" name="G3 (Bethesda)">
        <title>Sequencing of a Wild Apple (Malus baccata) Genome Unravels the Differences Between Cultivated and Wild Apple Species Regarding Disease Resistance and Cold Tolerance.</title>
        <authorList>
            <person name="Chen X."/>
        </authorList>
    </citation>
    <scope>NUCLEOTIDE SEQUENCE [LARGE SCALE GENOMIC DNA]</scope>
    <source>
        <strain evidence="2">cv. Shandingzi</strain>
        <tissue evidence="1">Leaves</tissue>
    </source>
</reference>
<protein>
    <submittedName>
        <fullName evidence="1">Uncharacterized protein</fullName>
    </submittedName>
</protein>
<organism evidence="1 2">
    <name type="scientific">Malus baccata</name>
    <name type="common">Siberian crab apple</name>
    <name type="synonym">Pyrus baccata</name>
    <dbReference type="NCBI Taxonomy" id="106549"/>
    <lineage>
        <taxon>Eukaryota</taxon>
        <taxon>Viridiplantae</taxon>
        <taxon>Streptophyta</taxon>
        <taxon>Embryophyta</taxon>
        <taxon>Tracheophyta</taxon>
        <taxon>Spermatophyta</taxon>
        <taxon>Magnoliopsida</taxon>
        <taxon>eudicotyledons</taxon>
        <taxon>Gunneridae</taxon>
        <taxon>Pentapetalae</taxon>
        <taxon>rosids</taxon>
        <taxon>fabids</taxon>
        <taxon>Rosales</taxon>
        <taxon>Rosaceae</taxon>
        <taxon>Amygdaloideae</taxon>
        <taxon>Maleae</taxon>
        <taxon>Malus</taxon>
    </lineage>
</organism>
<dbReference type="AlphaFoldDB" id="A0A540KLL5"/>
<sequence>MEDKNKDQSVPIADPNDLRQHFEFVHAIDVAMGNNCPTTRWHSWKDVPKNAKKPVMDELLCKYTLDDDTNERLMKLMEDALVGGYNRWHYEVQRNGGPSK</sequence>
<dbReference type="EMBL" id="VIEB01001129">
    <property type="protein sequence ID" value="TQD75080.1"/>
    <property type="molecule type" value="Genomic_DNA"/>
</dbReference>
<name>A0A540KLL5_MALBA</name>
<dbReference type="Proteomes" id="UP000315295">
    <property type="component" value="Unassembled WGS sequence"/>
</dbReference>
<accession>A0A540KLL5</accession>
<keyword evidence="2" id="KW-1185">Reference proteome</keyword>
<proteinExistence type="predicted"/>
<gene>
    <name evidence="1" type="ORF">C1H46_039387</name>
</gene>
<comment type="caution">
    <text evidence="1">The sequence shown here is derived from an EMBL/GenBank/DDBJ whole genome shotgun (WGS) entry which is preliminary data.</text>
</comment>
<evidence type="ECO:0000313" key="1">
    <source>
        <dbReference type="EMBL" id="TQD75080.1"/>
    </source>
</evidence>